<comment type="caution">
    <text evidence="6">The sequence shown here is derived from an EMBL/GenBank/DDBJ whole genome shotgun (WGS) entry which is preliminary data.</text>
</comment>
<reference evidence="6" key="1">
    <citation type="journal article" date="2021" name="Sci. Rep.">
        <title>Diploid genomic architecture of Nitzschia inconspicua, an elite biomass production diatom.</title>
        <authorList>
            <person name="Oliver A."/>
            <person name="Podell S."/>
            <person name="Pinowska A."/>
            <person name="Traller J.C."/>
            <person name="Smith S.R."/>
            <person name="McClure R."/>
            <person name="Beliaev A."/>
            <person name="Bohutskyi P."/>
            <person name="Hill E.A."/>
            <person name="Rabines A."/>
            <person name="Zheng H."/>
            <person name="Allen L.Z."/>
            <person name="Kuo A."/>
            <person name="Grigoriev I.V."/>
            <person name="Allen A.E."/>
            <person name="Hazlebeck D."/>
            <person name="Allen E.E."/>
        </authorList>
    </citation>
    <scope>NUCLEOTIDE SEQUENCE</scope>
    <source>
        <strain evidence="6">Hildebrandi</strain>
    </source>
</reference>
<dbReference type="Pfam" id="PF13428">
    <property type="entry name" value="TPR_14"/>
    <property type="match status" value="1"/>
</dbReference>
<dbReference type="InterPro" id="IPR045075">
    <property type="entry name" value="Syf1-like"/>
</dbReference>
<sequence>MFRGGSGSGGGSGPPIKGYVPGLGRGASGFTTRSDIGNFMDPSSSSLSSSSNVIGAGADGGTGSRAAEQRAARLLLLQQQKQQQKQRQQYGTTIHPSGTTAAVTAAADDDAVSPWGQAPTGYVAGAGRGASRMGESMEGNATGNGPQSQQQQQQQGYDNNETTGGGGIGGGTTVEGQYDDDDMEADMIWDAIDERMAQKKRKRTTPTVHVDEDVQAQTRRKIQTQFADAKQQLAQLNTDDWMNIPDVVGDLSLKHKRKQERKQQADWSTPLTDSLLEQRRAAATTTTTTTNMDAVRLNATIQDDSTAGGMSTVRNMSGLGAARGTVLGMSLDRMSDNVTGQTTVDPQGYLTSMATSTTSALSSSSWSTTSNNNLLAPDTNLGDVEKARLLLKSVRDTNPNHPQGWIASARVEEAAGKLLKARKLIQEGCQHCPTSTDIWLEAARLHPHQVAKSILATAVRRIPHSIPLFLKAAELESHPSAKKAVLRKAIEANPTSLTLWKAAIELEDDSENAKILLAVAVEKIPTAVELWLPLARLESYQNAQKVLNQARRALPAERSIWIAASQLEESQQHLTRVDKIMDHAFASLARHDAVVTRDQWLQDAEDSETAGAPYTAAAIVTRAVGLGVEEEDKQRTWAEDAKGALSRGAVATARAIIAHALKSFPTKKSLWMQAVDLERNHGTMESLDQILEAASDRLPRVELFWLLRAKEQWLAGHTDTARDILTKAFQQNPDSESVWLAAAKLEWETGEMERARVLLQRARERAPTERVYMKSAMLEREQQQFKAALKLIEEGMTKYPHYAKLYMIAGQITSNELPGKKRSHLERARKIYQEGLEKCPSNITLWILASRLEEDAHNFVETYDDDNNNKDTKNNNKDMASTTKAAAGAGVTKARSLLELARLKNPKNDQLWLEAVRLERRSNNPKLAETLMARALQECPKSGALLSETILTAPRVEQKSKSADAIKRNPESPLVIAAVATLFSLDRKTEKARKWFERAVMLDQDWGDSWVRYYAFELEHGTTEQQQAVKDRCIKVEPKHGELWPKVVKDMAHRHKSIGECLELAAAQINNR</sequence>
<dbReference type="AlphaFoldDB" id="A0A9K3KRH7"/>
<organism evidence="6 7">
    <name type="scientific">Nitzschia inconspicua</name>
    <dbReference type="NCBI Taxonomy" id="303405"/>
    <lineage>
        <taxon>Eukaryota</taxon>
        <taxon>Sar</taxon>
        <taxon>Stramenopiles</taxon>
        <taxon>Ochrophyta</taxon>
        <taxon>Bacillariophyta</taxon>
        <taxon>Bacillariophyceae</taxon>
        <taxon>Bacillariophycidae</taxon>
        <taxon>Bacillariales</taxon>
        <taxon>Bacillariaceae</taxon>
        <taxon>Nitzschia</taxon>
    </lineage>
</organism>
<comment type="subcellular location">
    <subcellularLocation>
        <location evidence="1">Nucleus</location>
    </subcellularLocation>
</comment>
<feature type="compositionally biased region" description="Gly residues" evidence="4">
    <location>
        <begin position="1"/>
        <end position="13"/>
    </location>
</feature>
<keyword evidence="3" id="KW-0539">Nucleus</keyword>
<dbReference type="EMBL" id="JAGRRH010000020">
    <property type="protein sequence ID" value="KAG7348664.1"/>
    <property type="molecule type" value="Genomic_DNA"/>
</dbReference>
<feature type="domain" description="PRP1 splicing factor N-terminal" evidence="5">
    <location>
        <begin position="17"/>
        <end position="78"/>
    </location>
</feature>
<feature type="domain" description="PRP1 splicing factor N-terminal" evidence="5">
    <location>
        <begin position="118"/>
        <end position="253"/>
    </location>
</feature>
<dbReference type="PANTHER" id="PTHR11246:SF1">
    <property type="entry name" value="PRE-MRNA-PROCESSING FACTOR 6"/>
    <property type="match status" value="1"/>
</dbReference>
<evidence type="ECO:0000313" key="6">
    <source>
        <dbReference type="EMBL" id="KAG7348664.1"/>
    </source>
</evidence>
<name>A0A9K3KRH7_9STRA</name>
<feature type="region of interest" description="Disordered" evidence="4">
    <location>
        <begin position="1"/>
        <end position="69"/>
    </location>
</feature>
<proteinExistence type="predicted"/>
<dbReference type="Proteomes" id="UP000693970">
    <property type="component" value="Unassembled WGS sequence"/>
</dbReference>
<evidence type="ECO:0000256" key="3">
    <source>
        <dbReference type="ARBA" id="ARBA00023242"/>
    </source>
</evidence>
<evidence type="ECO:0000259" key="5">
    <source>
        <dbReference type="Pfam" id="PF06424"/>
    </source>
</evidence>
<evidence type="ECO:0000256" key="4">
    <source>
        <dbReference type="SAM" id="MobiDB-lite"/>
    </source>
</evidence>
<evidence type="ECO:0000256" key="2">
    <source>
        <dbReference type="ARBA" id="ARBA00022737"/>
    </source>
</evidence>
<gene>
    <name evidence="6" type="ORF">IV203_017369</name>
</gene>
<reference evidence="6" key="2">
    <citation type="submission" date="2021-04" db="EMBL/GenBank/DDBJ databases">
        <authorList>
            <person name="Podell S."/>
        </authorList>
    </citation>
    <scope>NUCLEOTIDE SEQUENCE</scope>
    <source>
        <strain evidence="6">Hildebrandi</strain>
    </source>
</reference>
<dbReference type="Pfam" id="PF14559">
    <property type="entry name" value="TPR_19"/>
    <property type="match status" value="1"/>
</dbReference>
<feature type="compositionally biased region" description="Gly residues" evidence="4">
    <location>
        <begin position="163"/>
        <end position="173"/>
    </location>
</feature>
<keyword evidence="7" id="KW-1185">Reference proteome</keyword>
<feature type="compositionally biased region" description="Basic and acidic residues" evidence="4">
    <location>
        <begin position="867"/>
        <end position="876"/>
    </location>
</feature>
<dbReference type="OrthoDB" id="440128at2759"/>
<dbReference type="SMART" id="SM00386">
    <property type="entry name" value="HAT"/>
    <property type="match status" value="10"/>
</dbReference>
<protein>
    <submittedName>
        <fullName evidence="6">PRP1 splicing factor-like protein</fullName>
    </submittedName>
</protein>
<dbReference type="InterPro" id="IPR010491">
    <property type="entry name" value="PRP1_N"/>
</dbReference>
<dbReference type="GO" id="GO:0046540">
    <property type="term" value="C:U4/U6 x U5 tri-snRNP complex"/>
    <property type="evidence" value="ECO:0007669"/>
    <property type="project" value="TreeGrafter"/>
</dbReference>
<feature type="region of interest" description="Disordered" evidence="4">
    <location>
        <begin position="862"/>
        <end position="886"/>
    </location>
</feature>
<dbReference type="GO" id="GO:0000244">
    <property type="term" value="P:spliceosomal tri-snRNP complex assembly"/>
    <property type="evidence" value="ECO:0007669"/>
    <property type="project" value="TreeGrafter"/>
</dbReference>
<feature type="region of interest" description="Disordered" evidence="4">
    <location>
        <begin position="111"/>
        <end position="178"/>
    </location>
</feature>
<dbReference type="InterPro" id="IPR003107">
    <property type="entry name" value="HAT"/>
</dbReference>
<accession>A0A9K3KRH7</accession>
<evidence type="ECO:0000256" key="1">
    <source>
        <dbReference type="ARBA" id="ARBA00004123"/>
    </source>
</evidence>
<dbReference type="GO" id="GO:0071013">
    <property type="term" value="C:catalytic step 2 spliceosome"/>
    <property type="evidence" value="ECO:0007669"/>
    <property type="project" value="TreeGrafter"/>
</dbReference>
<evidence type="ECO:0000313" key="7">
    <source>
        <dbReference type="Proteomes" id="UP000693970"/>
    </source>
</evidence>
<dbReference type="Pfam" id="PF06424">
    <property type="entry name" value="PRP1_N"/>
    <property type="match status" value="2"/>
</dbReference>
<dbReference type="PANTHER" id="PTHR11246">
    <property type="entry name" value="PRE-MRNA SPLICING FACTOR"/>
    <property type="match status" value="1"/>
</dbReference>
<keyword evidence="2" id="KW-0677">Repeat</keyword>
<feature type="compositionally biased region" description="Low complexity" evidence="4">
    <location>
        <begin position="877"/>
        <end position="886"/>
    </location>
</feature>